<evidence type="ECO:0000256" key="1">
    <source>
        <dbReference type="ARBA" id="ARBA00009986"/>
    </source>
</evidence>
<evidence type="ECO:0000259" key="6">
    <source>
        <dbReference type="Pfam" id="PF00171"/>
    </source>
</evidence>
<proteinExistence type="inferred from homology"/>
<protein>
    <recommendedName>
        <fullName evidence="3">Aldehyde dehydrogenase</fullName>
    </recommendedName>
</protein>
<evidence type="ECO:0000256" key="5">
    <source>
        <dbReference type="RuleBase" id="RU003345"/>
    </source>
</evidence>
<evidence type="ECO:0000313" key="8">
    <source>
        <dbReference type="Proteomes" id="UP001060504"/>
    </source>
</evidence>
<comment type="similarity">
    <text evidence="1 3 5">Belongs to the aldehyde dehydrogenase family.</text>
</comment>
<keyword evidence="2 3" id="KW-0560">Oxidoreductase</keyword>
<sequence>MEIMKATPDVQLPSPFTGTGTIKNPATGSIAGEVRWTDPADVSHLAAGLRTAQKEWEARGPKGRAKVLARYAVWLGEHRAEIEKLLIAETGKSAVDAAQEVPLIIMITSYYIKTMEKALAPESRPASLPFLAIKKITVHYRPRPVTGIIAPWNYPVANALMDAIAALAAGSAVLLKPSERTPLTAELLLRGWLDSGAPEVLALAQGAREVSEAVIDNSDFVQFTGSSATGVKVMERAARRLTPVSLELGGKDPMIVLEDADIELAAHAAVWGAMFNAGQTCVSVERVYVLESVYDQFVAAVVRAVEKLRTGAGEGHEFGALIDESQVAVTERHVRDALAAGATALTGGERPAGSGNFYPPTVLVDVDHSMACMTEETFGPTLPIMKVASVDEAIRLANDSEYGLSAAVFSRDVEHAKAVAVQLDCGAVNINDVISNLMCTTAPMGGWKTSGMGVRFGGAEGLRKYCKQEVVVAPRTNLGAGGNYYNNSLKTLNRMNAIMTKLALIGPRRSAK</sequence>
<evidence type="ECO:0000256" key="3">
    <source>
        <dbReference type="PIRNR" id="PIRNR036492"/>
    </source>
</evidence>
<accession>A0ABQ4V8N1</accession>
<feature type="domain" description="Aldehyde dehydrogenase" evidence="6">
    <location>
        <begin position="22"/>
        <end position="470"/>
    </location>
</feature>
<dbReference type="CDD" id="cd07099">
    <property type="entry name" value="ALDH_DDALDH"/>
    <property type="match status" value="1"/>
</dbReference>
<dbReference type="Pfam" id="PF00171">
    <property type="entry name" value="Aldedh"/>
    <property type="match status" value="1"/>
</dbReference>
<dbReference type="Proteomes" id="UP001060504">
    <property type="component" value="Unassembled WGS sequence"/>
</dbReference>
<evidence type="ECO:0000313" key="7">
    <source>
        <dbReference type="EMBL" id="GJF09099.1"/>
    </source>
</evidence>
<dbReference type="InterPro" id="IPR012394">
    <property type="entry name" value="Aldehyde_DH_NAD(P)"/>
</dbReference>
<dbReference type="Gene3D" id="3.40.309.10">
    <property type="entry name" value="Aldehyde Dehydrogenase, Chain A, domain 2"/>
    <property type="match status" value="1"/>
</dbReference>
<dbReference type="PIRSF" id="PIRSF036492">
    <property type="entry name" value="ALDH"/>
    <property type="match status" value="1"/>
</dbReference>
<dbReference type="InterPro" id="IPR016162">
    <property type="entry name" value="Ald_DH_N"/>
</dbReference>
<dbReference type="InterPro" id="IPR029510">
    <property type="entry name" value="Ald_DH_CS_GLU"/>
</dbReference>
<name>A0ABQ4V8N1_9MYCO</name>
<dbReference type="EMBL" id="BPRH01003367">
    <property type="protein sequence ID" value="GJF09099.1"/>
    <property type="molecule type" value="Genomic_DNA"/>
</dbReference>
<organism evidence="7 8">
    <name type="scientific">Mycolicibacterium cyprinidarum</name>
    <dbReference type="NCBI Taxonomy" id="2860311"/>
    <lineage>
        <taxon>Bacteria</taxon>
        <taxon>Bacillati</taxon>
        <taxon>Actinomycetota</taxon>
        <taxon>Actinomycetes</taxon>
        <taxon>Mycobacteriales</taxon>
        <taxon>Mycobacteriaceae</taxon>
        <taxon>Mycolicibacterium</taxon>
    </lineage>
</organism>
<dbReference type="InterPro" id="IPR015590">
    <property type="entry name" value="Aldehyde_DH_dom"/>
</dbReference>
<feature type="active site" evidence="4">
    <location>
        <position position="247"/>
    </location>
</feature>
<reference evidence="7 8" key="1">
    <citation type="submission" date="2021-08" db="EMBL/GenBank/DDBJ databases">
        <title>Draft genome sequence of Mycolicibacterium sp. NGTWS1702 strain.</title>
        <authorList>
            <person name="Matsumoto M."/>
            <person name="Tang B.C.C."/>
            <person name="Machida Y."/>
            <person name="Matoyama H."/>
            <person name="Kishihara T."/>
            <person name="Sato S."/>
            <person name="Kondo I."/>
            <person name="Sano M."/>
            <person name="Kato G."/>
        </authorList>
    </citation>
    <scope>NUCLEOTIDE SEQUENCE [LARGE SCALE GENOMIC DNA]</scope>
    <source>
        <strain evidence="7 8">NGTWSNA01</strain>
    </source>
</reference>
<dbReference type="InterPro" id="IPR016163">
    <property type="entry name" value="Ald_DH_C"/>
</dbReference>
<dbReference type="InterPro" id="IPR016161">
    <property type="entry name" value="Ald_DH/histidinol_DH"/>
</dbReference>
<keyword evidence="8" id="KW-1185">Reference proteome</keyword>
<gene>
    <name evidence="7" type="primary">gabD2_3</name>
    <name evidence="7" type="ORF">NGTWS1702_32240</name>
</gene>
<dbReference type="PANTHER" id="PTHR11699">
    <property type="entry name" value="ALDEHYDE DEHYDROGENASE-RELATED"/>
    <property type="match status" value="1"/>
</dbReference>
<dbReference type="PROSITE" id="PS00687">
    <property type="entry name" value="ALDEHYDE_DEHYDR_GLU"/>
    <property type="match status" value="1"/>
</dbReference>
<comment type="caution">
    <text evidence="7">The sequence shown here is derived from an EMBL/GenBank/DDBJ whole genome shotgun (WGS) entry which is preliminary data.</text>
</comment>
<evidence type="ECO:0000256" key="4">
    <source>
        <dbReference type="PROSITE-ProRule" id="PRU10007"/>
    </source>
</evidence>
<dbReference type="SUPFAM" id="SSF53720">
    <property type="entry name" value="ALDH-like"/>
    <property type="match status" value="1"/>
</dbReference>
<evidence type="ECO:0000256" key="2">
    <source>
        <dbReference type="ARBA" id="ARBA00023002"/>
    </source>
</evidence>
<dbReference type="Gene3D" id="3.40.605.10">
    <property type="entry name" value="Aldehyde Dehydrogenase, Chain A, domain 1"/>
    <property type="match status" value="1"/>
</dbReference>